<evidence type="ECO:0000259" key="10">
    <source>
        <dbReference type="Pfam" id="PF00712"/>
    </source>
</evidence>
<evidence type="ECO:0000256" key="4">
    <source>
        <dbReference type="ARBA" id="ARBA00022679"/>
    </source>
</evidence>
<dbReference type="Pfam" id="PF02767">
    <property type="entry name" value="DNA_pol3_beta_2"/>
    <property type="match status" value="1"/>
</dbReference>
<dbReference type="InterPro" id="IPR022637">
    <property type="entry name" value="DNA_polIII_beta_cen"/>
</dbReference>
<evidence type="ECO:0000313" key="14">
    <source>
        <dbReference type="Proteomes" id="UP001183226"/>
    </source>
</evidence>
<proteinExistence type="inferred from homology"/>
<dbReference type="CDD" id="cd00140">
    <property type="entry name" value="beta_clamp"/>
    <property type="match status" value="1"/>
</dbReference>
<feature type="domain" description="DNA polymerase III beta sliding clamp central" evidence="11">
    <location>
        <begin position="131"/>
        <end position="249"/>
    </location>
</feature>
<sequence length="378" mass="39851">MKFRVERDVLADAVAWTARSLPVRPSVPVLAGMLLDATADEGGRLKLSSFDYEVSAQVSVDIDVEEAGTTLVSGRLLAEITRNLPPQTVEISTDGAKVVVSCGSAKFTLLTLPVEDYPSLPAMPELTGSVGSDAFAAAVGQVAVAAGRDDTLPMLTGVRVEIEGDTVTLASTDRYRLAVRELAWKPENPDVSAVALVPAKTLADTAKSLTGGAEVSIALSNAESGEGMIGFEGGGRRTTSRLLDGEFPKYRALLPDSFNSVAEVQRAEFIEAVKRVSLVAERNTPLRLAFSEGQVVLEAGTGDEAQAVEALDASMEGDEVQIAFNSAFLLDGLSAIDSDVARLQFTTSTKPAIITGKPADEEAAADYRYLIMPVRLSG</sequence>
<dbReference type="NCBIfam" id="TIGR00663">
    <property type="entry name" value="dnan"/>
    <property type="match status" value="1"/>
</dbReference>
<evidence type="ECO:0000256" key="2">
    <source>
        <dbReference type="ARBA" id="ARBA00010752"/>
    </source>
</evidence>
<gene>
    <name evidence="13" type="primary">dnaN</name>
    <name evidence="13" type="ORF">RM446_07715</name>
</gene>
<reference evidence="14" key="1">
    <citation type="submission" date="2023-07" db="EMBL/GenBank/DDBJ databases">
        <title>30 novel species of actinomycetes from the DSMZ collection.</title>
        <authorList>
            <person name="Nouioui I."/>
        </authorList>
    </citation>
    <scope>NUCLEOTIDE SEQUENCE [LARGE SCALE GENOMIC DNA]</scope>
    <source>
        <strain evidence="14">DSM 45055</strain>
    </source>
</reference>
<evidence type="ECO:0000259" key="11">
    <source>
        <dbReference type="Pfam" id="PF02767"/>
    </source>
</evidence>
<evidence type="ECO:0000313" key="13">
    <source>
        <dbReference type="EMBL" id="MDT0301997.1"/>
    </source>
</evidence>
<comment type="caution">
    <text evidence="13">The sequence shown here is derived from an EMBL/GenBank/DDBJ whole genome shotgun (WGS) entry which is preliminary data.</text>
</comment>
<evidence type="ECO:0000256" key="1">
    <source>
        <dbReference type="ARBA" id="ARBA00004496"/>
    </source>
</evidence>
<comment type="function">
    <text evidence="9">Confers DNA tethering and processivity to DNA polymerases and other proteins. Acts as a clamp, forming a ring around DNA (a reaction catalyzed by the clamp-loading complex) which diffuses in an ATP-independent manner freely and bidirectionally along dsDNA. Initially characterized for its ability to contact the catalytic subunit of DNA polymerase III (Pol III), a complex, multichain enzyme responsible for most of the replicative synthesis in bacteria; Pol III exhibits 3'-5' exonuclease proofreading activity. The beta chain is required for initiation of replication as well as for processivity of DNA replication.</text>
</comment>
<evidence type="ECO:0000256" key="7">
    <source>
        <dbReference type="ARBA" id="ARBA00022932"/>
    </source>
</evidence>
<dbReference type="InterPro" id="IPR022634">
    <property type="entry name" value="DNA_polIII_beta_N"/>
</dbReference>
<dbReference type="Gene3D" id="3.10.150.10">
    <property type="entry name" value="DNA Polymerase III, subunit A, domain 2"/>
    <property type="match status" value="3"/>
</dbReference>
<evidence type="ECO:0000259" key="12">
    <source>
        <dbReference type="Pfam" id="PF02768"/>
    </source>
</evidence>
<comment type="similarity">
    <text evidence="2 9">Belongs to the beta sliding clamp family.</text>
</comment>
<evidence type="ECO:0000256" key="8">
    <source>
        <dbReference type="ARBA" id="ARBA00023125"/>
    </source>
</evidence>
<evidence type="ECO:0000256" key="3">
    <source>
        <dbReference type="ARBA" id="ARBA00022490"/>
    </source>
</evidence>
<dbReference type="PANTHER" id="PTHR30478:SF0">
    <property type="entry name" value="BETA SLIDING CLAMP"/>
    <property type="match status" value="1"/>
</dbReference>
<dbReference type="InterPro" id="IPR022635">
    <property type="entry name" value="DNA_polIII_beta_C"/>
</dbReference>
<keyword evidence="8" id="KW-0238">DNA-binding</keyword>
<dbReference type="EMBL" id="JAVREK010000005">
    <property type="protein sequence ID" value="MDT0301997.1"/>
    <property type="molecule type" value="Genomic_DNA"/>
</dbReference>
<keyword evidence="14" id="KW-1185">Reference proteome</keyword>
<dbReference type="Pfam" id="PF00712">
    <property type="entry name" value="DNA_pol3_beta"/>
    <property type="match status" value="1"/>
</dbReference>
<keyword evidence="4 9" id="KW-0808">Transferase</keyword>
<dbReference type="PANTHER" id="PTHR30478">
    <property type="entry name" value="DNA POLYMERASE III SUBUNIT BETA"/>
    <property type="match status" value="1"/>
</dbReference>
<keyword evidence="6 9" id="KW-0235">DNA replication</keyword>
<keyword evidence="7 9" id="KW-0239">DNA-directed DNA polymerase</keyword>
<dbReference type="SMART" id="SM00480">
    <property type="entry name" value="POL3Bc"/>
    <property type="match status" value="1"/>
</dbReference>
<comment type="subunit">
    <text evidence="9">Forms a ring-shaped head-to-tail homodimer around DNA.</text>
</comment>
<feature type="domain" description="DNA polymerase III beta sliding clamp C-terminal" evidence="12">
    <location>
        <begin position="252"/>
        <end position="375"/>
    </location>
</feature>
<protein>
    <recommendedName>
        <fullName evidence="9">Beta sliding clamp</fullName>
    </recommendedName>
</protein>
<comment type="subcellular location">
    <subcellularLocation>
        <location evidence="1 9">Cytoplasm</location>
    </subcellularLocation>
</comment>
<evidence type="ECO:0000256" key="9">
    <source>
        <dbReference type="PIRNR" id="PIRNR000804"/>
    </source>
</evidence>
<name>A0ABU2KRT0_9ACTN</name>
<dbReference type="SUPFAM" id="SSF55979">
    <property type="entry name" value="DNA clamp"/>
    <property type="match status" value="3"/>
</dbReference>
<accession>A0ABU2KRT0</accession>
<keyword evidence="5 9" id="KW-0548">Nucleotidyltransferase</keyword>
<dbReference type="GO" id="GO:0003887">
    <property type="term" value="F:DNA-directed DNA polymerase activity"/>
    <property type="evidence" value="ECO:0007669"/>
    <property type="project" value="UniProtKB-EC"/>
</dbReference>
<organism evidence="13 14">
    <name type="scientific">Streptomonospora wellingtoniae</name>
    <dbReference type="NCBI Taxonomy" id="3075544"/>
    <lineage>
        <taxon>Bacteria</taxon>
        <taxon>Bacillati</taxon>
        <taxon>Actinomycetota</taxon>
        <taxon>Actinomycetes</taxon>
        <taxon>Streptosporangiales</taxon>
        <taxon>Nocardiopsidaceae</taxon>
        <taxon>Streptomonospora</taxon>
    </lineage>
</organism>
<dbReference type="RefSeq" id="WP_311544465.1">
    <property type="nucleotide sequence ID" value="NZ_JAVREK010000005.1"/>
</dbReference>
<dbReference type="PIRSF" id="PIRSF000804">
    <property type="entry name" value="DNA_pol_III_b"/>
    <property type="match status" value="1"/>
</dbReference>
<feature type="domain" description="DNA polymerase III beta sliding clamp N-terminal" evidence="10">
    <location>
        <begin position="1"/>
        <end position="121"/>
    </location>
</feature>
<dbReference type="InterPro" id="IPR001001">
    <property type="entry name" value="DNA_polIII_beta"/>
</dbReference>
<dbReference type="Proteomes" id="UP001183226">
    <property type="component" value="Unassembled WGS sequence"/>
</dbReference>
<evidence type="ECO:0000256" key="5">
    <source>
        <dbReference type="ARBA" id="ARBA00022695"/>
    </source>
</evidence>
<dbReference type="Pfam" id="PF02768">
    <property type="entry name" value="DNA_pol3_beta_3"/>
    <property type="match status" value="1"/>
</dbReference>
<keyword evidence="3 9" id="KW-0963">Cytoplasm</keyword>
<dbReference type="InterPro" id="IPR046938">
    <property type="entry name" value="DNA_clamp_sf"/>
</dbReference>
<evidence type="ECO:0000256" key="6">
    <source>
        <dbReference type="ARBA" id="ARBA00022705"/>
    </source>
</evidence>